<organism evidence="8 9">
    <name type="scientific">Hibiscus syriacus</name>
    <name type="common">Rose of Sharon</name>
    <dbReference type="NCBI Taxonomy" id="106335"/>
    <lineage>
        <taxon>Eukaryota</taxon>
        <taxon>Viridiplantae</taxon>
        <taxon>Streptophyta</taxon>
        <taxon>Embryophyta</taxon>
        <taxon>Tracheophyta</taxon>
        <taxon>Spermatophyta</taxon>
        <taxon>Magnoliopsida</taxon>
        <taxon>eudicotyledons</taxon>
        <taxon>Gunneridae</taxon>
        <taxon>Pentapetalae</taxon>
        <taxon>rosids</taxon>
        <taxon>malvids</taxon>
        <taxon>Malvales</taxon>
        <taxon>Malvaceae</taxon>
        <taxon>Malvoideae</taxon>
        <taxon>Hibiscus</taxon>
    </lineage>
</organism>
<protein>
    <recommendedName>
        <fullName evidence="6">Large ribosomal subunit protein uL3c</fullName>
    </recommendedName>
</protein>
<dbReference type="PANTHER" id="PTHR11229">
    <property type="entry name" value="50S RIBOSOMAL PROTEIN L3"/>
    <property type="match status" value="1"/>
</dbReference>
<evidence type="ECO:0000256" key="2">
    <source>
        <dbReference type="ARBA" id="ARBA00022730"/>
    </source>
</evidence>
<dbReference type="AlphaFoldDB" id="A0A6A3BCX4"/>
<evidence type="ECO:0000256" key="1">
    <source>
        <dbReference type="ARBA" id="ARBA00006540"/>
    </source>
</evidence>
<dbReference type="PANTHER" id="PTHR11229:SF16">
    <property type="entry name" value="LARGE RIBOSOMAL SUBUNIT PROTEIN UL3C"/>
    <property type="match status" value="1"/>
</dbReference>
<dbReference type="Gene3D" id="3.30.160.810">
    <property type="match status" value="1"/>
</dbReference>
<reference evidence="8" key="1">
    <citation type="submission" date="2019-09" db="EMBL/GenBank/DDBJ databases">
        <title>Draft genome information of white flower Hibiscus syriacus.</title>
        <authorList>
            <person name="Kim Y.-M."/>
        </authorList>
    </citation>
    <scope>NUCLEOTIDE SEQUENCE [LARGE SCALE GENOMIC DNA]</scope>
    <source>
        <strain evidence="8">YM2019G1</strain>
    </source>
</reference>
<dbReference type="GO" id="GO:0006412">
    <property type="term" value="P:translation"/>
    <property type="evidence" value="ECO:0007669"/>
    <property type="project" value="InterPro"/>
</dbReference>
<dbReference type="FunFam" id="2.40.30.10:FF:000065">
    <property type="entry name" value="50S ribosomal protein L3, chloroplastic"/>
    <property type="match status" value="1"/>
</dbReference>
<dbReference type="FunFam" id="3.30.160.810:FF:000001">
    <property type="entry name" value="50S ribosomal protein L3"/>
    <property type="match status" value="1"/>
</dbReference>
<sequence>MSTEAGIGVMGTKLGMMSYFETDGIVVPVTVVGFREGNIVTQVKTSTTDDYDVVQVGYRRVRDKKLTKPELGHLGKAGVIPMRYLQEFRLQIVEEFETGQKLAVEEIFKEDSARKAIPEHLTSKIDQGKDKRLELTSETKVSRRVKSNAEQDRSVLLTEFNVTLRTRIRVGYGLGVLHDVSGTTIGKGFQGGIKRHNFKRGQISHGSKSHRALGSIGAGTTPGRVYKGKKMPGRMGGSERKIRKLKIVKIDSELRVVMIKGDVPGKPGNLLRITLAKIVGKNIPKN</sequence>
<gene>
    <name evidence="8" type="ORF">F3Y22_tig00110204pilonHSYRG00188</name>
</gene>
<keyword evidence="5" id="KW-0687">Ribonucleoprotein</keyword>
<dbReference type="Pfam" id="PF00297">
    <property type="entry name" value="Ribosomal_L3"/>
    <property type="match status" value="1"/>
</dbReference>
<evidence type="ECO:0000256" key="6">
    <source>
        <dbReference type="ARBA" id="ARBA00035213"/>
    </source>
</evidence>
<dbReference type="GO" id="GO:0009941">
    <property type="term" value="C:chloroplast envelope"/>
    <property type="evidence" value="ECO:0007669"/>
    <property type="project" value="TreeGrafter"/>
</dbReference>
<evidence type="ECO:0000256" key="7">
    <source>
        <dbReference type="SAM" id="MobiDB-lite"/>
    </source>
</evidence>
<keyword evidence="2" id="KW-0699">rRNA-binding</keyword>
<dbReference type="HAMAP" id="MF_01325_B">
    <property type="entry name" value="Ribosomal_uL3_B"/>
    <property type="match status" value="1"/>
</dbReference>
<evidence type="ECO:0000256" key="3">
    <source>
        <dbReference type="ARBA" id="ARBA00022884"/>
    </source>
</evidence>
<dbReference type="SUPFAM" id="SSF50447">
    <property type="entry name" value="Translation proteins"/>
    <property type="match status" value="2"/>
</dbReference>
<accession>A0A6A3BCX4</accession>
<dbReference type="InterPro" id="IPR009000">
    <property type="entry name" value="Transl_B-barrel_sf"/>
</dbReference>
<feature type="region of interest" description="Disordered" evidence="7">
    <location>
        <begin position="205"/>
        <end position="237"/>
    </location>
</feature>
<keyword evidence="4 8" id="KW-0689">Ribosomal protein</keyword>
<evidence type="ECO:0000313" key="8">
    <source>
        <dbReference type="EMBL" id="KAE8713891.1"/>
    </source>
</evidence>
<evidence type="ECO:0000256" key="4">
    <source>
        <dbReference type="ARBA" id="ARBA00022980"/>
    </source>
</evidence>
<proteinExistence type="inferred from homology"/>
<comment type="caution">
    <text evidence="8">The sequence shown here is derived from an EMBL/GenBank/DDBJ whole genome shotgun (WGS) entry which is preliminary data.</text>
</comment>
<dbReference type="GO" id="GO:1990904">
    <property type="term" value="C:ribonucleoprotein complex"/>
    <property type="evidence" value="ECO:0007669"/>
    <property type="project" value="UniProtKB-KW"/>
</dbReference>
<keyword evidence="3" id="KW-0694">RNA-binding</keyword>
<dbReference type="GO" id="GO:0019843">
    <property type="term" value="F:rRNA binding"/>
    <property type="evidence" value="ECO:0007669"/>
    <property type="project" value="UniProtKB-KW"/>
</dbReference>
<evidence type="ECO:0000256" key="5">
    <source>
        <dbReference type="ARBA" id="ARBA00023274"/>
    </source>
</evidence>
<dbReference type="Gene3D" id="2.40.30.10">
    <property type="entry name" value="Translation factors"/>
    <property type="match status" value="1"/>
</dbReference>
<name>A0A6A3BCX4_HIBSY</name>
<dbReference type="GO" id="GO:0003735">
    <property type="term" value="F:structural constituent of ribosome"/>
    <property type="evidence" value="ECO:0007669"/>
    <property type="project" value="InterPro"/>
</dbReference>
<dbReference type="EMBL" id="VEPZ02000875">
    <property type="protein sequence ID" value="KAE8713891.1"/>
    <property type="molecule type" value="Genomic_DNA"/>
</dbReference>
<dbReference type="Proteomes" id="UP000436088">
    <property type="component" value="Unassembled WGS sequence"/>
</dbReference>
<keyword evidence="9" id="KW-1185">Reference proteome</keyword>
<comment type="similarity">
    <text evidence="1">Belongs to the universal ribosomal protein uL3 family.</text>
</comment>
<dbReference type="InterPro" id="IPR000597">
    <property type="entry name" value="Ribosomal_uL3"/>
</dbReference>
<dbReference type="InterPro" id="IPR019927">
    <property type="entry name" value="Ribosomal_uL3_bac/org-type"/>
</dbReference>
<evidence type="ECO:0000313" key="9">
    <source>
        <dbReference type="Proteomes" id="UP000436088"/>
    </source>
</evidence>
<dbReference type="GO" id="GO:0005840">
    <property type="term" value="C:ribosome"/>
    <property type="evidence" value="ECO:0007669"/>
    <property type="project" value="UniProtKB-KW"/>
</dbReference>